<sequence>MSSFGCKVLLPSKRWVKRRMERINEFGKRRDHQIRRWTPQVSHGEARSEVVNPSSVKHAREYSVGQNVE</sequence>
<evidence type="ECO:0000313" key="2">
    <source>
        <dbReference type="EnsemblPlants" id="Bo2g096090.1"/>
    </source>
</evidence>
<name>A0A0D3ARY2_BRAOL</name>
<dbReference type="HOGENOM" id="CLU_2779343_0_0_1"/>
<protein>
    <submittedName>
        <fullName evidence="2">Uncharacterized protein</fullName>
    </submittedName>
</protein>
<reference evidence="2 3" key="1">
    <citation type="journal article" date="2014" name="Genome Biol.">
        <title>Transcriptome and methylome profiling reveals relics of genome dominance in the mesopolyploid Brassica oleracea.</title>
        <authorList>
            <person name="Parkin I.A."/>
            <person name="Koh C."/>
            <person name="Tang H."/>
            <person name="Robinson S.J."/>
            <person name="Kagale S."/>
            <person name="Clarke W.E."/>
            <person name="Town C.D."/>
            <person name="Nixon J."/>
            <person name="Krishnakumar V."/>
            <person name="Bidwell S.L."/>
            <person name="Denoeud F."/>
            <person name="Belcram H."/>
            <person name="Links M.G."/>
            <person name="Just J."/>
            <person name="Clarke C."/>
            <person name="Bender T."/>
            <person name="Huebert T."/>
            <person name="Mason A.S."/>
            <person name="Pires J.C."/>
            <person name="Barker G."/>
            <person name="Moore J."/>
            <person name="Walley P.G."/>
            <person name="Manoli S."/>
            <person name="Batley J."/>
            <person name="Edwards D."/>
            <person name="Nelson M.N."/>
            <person name="Wang X."/>
            <person name="Paterson A.H."/>
            <person name="King G."/>
            <person name="Bancroft I."/>
            <person name="Chalhoub B."/>
            <person name="Sharpe A.G."/>
        </authorList>
    </citation>
    <scope>NUCLEOTIDE SEQUENCE</scope>
    <source>
        <strain evidence="2 3">cv. TO1000</strain>
    </source>
</reference>
<reference evidence="2" key="2">
    <citation type="submission" date="2015-03" db="UniProtKB">
        <authorList>
            <consortium name="EnsemblPlants"/>
        </authorList>
    </citation>
    <scope>IDENTIFICATION</scope>
</reference>
<dbReference type="Proteomes" id="UP000032141">
    <property type="component" value="Chromosome C2"/>
</dbReference>
<keyword evidence="3" id="KW-1185">Reference proteome</keyword>
<dbReference type="EnsemblPlants" id="Bo2g096090.1">
    <property type="protein sequence ID" value="Bo2g096090.1"/>
    <property type="gene ID" value="Bo2g096090"/>
</dbReference>
<organism evidence="2 3">
    <name type="scientific">Brassica oleracea var. oleracea</name>
    <dbReference type="NCBI Taxonomy" id="109376"/>
    <lineage>
        <taxon>Eukaryota</taxon>
        <taxon>Viridiplantae</taxon>
        <taxon>Streptophyta</taxon>
        <taxon>Embryophyta</taxon>
        <taxon>Tracheophyta</taxon>
        <taxon>Spermatophyta</taxon>
        <taxon>Magnoliopsida</taxon>
        <taxon>eudicotyledons</taxon>
        <taxon>Gunneridae</taxon>
        <taxon>Pentapetalae</taxon>
        <taxon>rosids</taxon>
        <taxon>malvids</taxon>
        <taxon>Brassicales</taxon>
        <taxon>Brassicaceae</taxon>
        <taxon>Brassiceae</taxon>
        <taxon>Brassica</taxon>
    </lineage>
</organism>
<accession>A0A0D3ARY2</accession>
<evidence type="ECO:0000313" key="3">
    <source>
        <dbReference type="Proteomes" id="UP000032141"/>
    </source>
</evidence>
<dbReference type="Gramene" id="Bo2g096090.1">
    <property type="protein sequence ID" value="Bo2g096090.1"/>
    <property type="gene ID" value="Bo2g096090"/>
</dbReference>
<evidence type="ECO:0000256" key="1">
    <source>
        <dbReference type="SAM" id="MobiDB-lite"/>
    </source>
</evidence>
<feature type="region of interest" description="Disordered" evidence="1">
    <location>
        <begin position="39"/>
        <end position="69"/>
    </location>
</feature>
<proteinExistence type="predicted"/>
<dbReference type="AlphaFoldDB" id="A0A0D3ARY2"/>